<dbReference type="PATRIC" id="fig|997874.3.peg.1939"/>
<evidence type="ECO:0000313" key="10">
    <source>
        <dbReference type="Proteomes" id="UP000003741"/>
    </source>
</evidence>
<feature type="active site" description="Proton donor" evidence="6">
    <location>
        <position position="198"/>
    </location>
</feature>
<feature type="site" description="Important for catalytic activity, responsible for pKa modulation of the active site Glu and correct orientation of both the proton donor and substrate" evidence="7">
    <location>
        <position position="151"/>
    </location>
</feature>
<comment type="pathway">
    <text evidence="1 5">Glycan metabolism; L-arabinan degradation.</text>
</comment>
<reference evidence="9 10" key="1">
    <citation type="submission" date="2012-02" db="EMBL/GenBank/DDBJ databases">
        <title>The Genome Sequence of Bacteroides cellulosilyticus CL02T12C19.</title>
        <authorList>
            <consortium name="The Broad Institute Genome Sequencing Platform"/>
            <person name="Earl A."/>
            <person name="Ward D."/>
            <person name="Feldgarden M."/>
            <person name="Gevers D."/>
            <person name="Zitomersky N.L."/>
            <person name="Coyne M.J."/>
            <person name="Comstock L.E."/>
            <person name="Young S.K."/>
            <person name="Zeng Q."/>
            <person name="Gargeya S."/>
            <person name="Fitzgerald M."/>
            <person name="Haas B."/>
            <person name="Abouelleil A."/>
            <person name="Alvarado L."/>
            <person name="Arachchi H.M."/>
            <person name="Berlin A."/>
            <person name="Chapman S.B."/>
            <person name="Gearin G."/>
            <person name="Goldberg J."/>
            <person name="Griggs A."/>
            <person name="Gujja S."/>
            <person name="Hansen M."/>
            <person name="Heiman D."/>
            <person name="Howarth C."/>
            <person name="Larimer J."/>
            <person name="Lui A."/>
            <person name="MacDonald P.J.P."/>
            <person name="McCowen C."/>
            <person name="Montmayeur A."/>
            <person name="Murphy C."/>
            <person name="Neiman D."/>
            <person name="Pearson M."/>
            <person name="Priest M."/>
            <person name="Roberts A."/>
            <person name="Saif S."/>
            <person name="Shea T."/>
            <person name="Sisk P."/>
            <person name="Stolte C."/>
            <person name="Sykes S."/>
            <person name="Wortman J."/>
            <person name="Nusbaum C."/>
            <person name="Birren B."/>
        </authorList>
    </citation>
    <scope>NUCLEOTIDE SEQUENCE [LARGE SCALE GENOMIC DNA]</scope>
    <source>
        <strain evidence="9 10">CL02T12C19</strain>
    </source>
</reference>
<evidence type="ECO:0000256" key="2">
    <source>
        <dbReference type="ARBA" id="ARBA00009865"/>
    </source>
</evidence>
<comment type="caution">
    <text evidence="9">The sequence shown here is derived from an EMBL/GenBank/DDBJ whole genome shotgun (WGS) entry which is preliminary data.</text>
</comment>
<comment type="similarity">
    <text evidence="2 5">Belongs to the glycosyl hydrolase 43 family.</text>
</comment>
<dbReference type="CDD" id="cd18616">
    <property type="entry name" value="GH43_ABN-like"/>
    <property type="match status" value="1"/>
</dbReference>
<dbReference type="RefSeq" id="WP_007216659.1">
    <property type="nucleotide sequence ID" value="NZ_JH724086.1"/>
</dbReference>
<evidence type="ECO:0000256" key="7">
    <source>
        <dbReference type="PIRSR" id="PIRSR026534-3"/>
    </source>
</evidence>
<dbReference type="Gene3D" id="2.115.10.20">
    <property type="entry name" value="Glycosyl hydrolase domain, family 43"/>
    <property type="match status" value="1"/>
</dbReference>
<keyword evidence="4 5" id="KW-0326">Glycosidase</keyword>
<dbReference type="HOGENOM" id="CLU_009397_5_1_10"/>
<protein>
    <recommendedName>
        <fullName evidence="11">Arabinan endo-1,5-alpha-L-arabinosidase</fullName>
    </recommendedName>
</protein>
<dbReference type="PIRSF" id="PIRSF026534">
    <property type="entry name" value="Endo_alpha-L-arabinosidase"/>
    <property type="match status" value="1"/>
</dbReference>
<dbReference type="GO" id="GO:0046558">
    <property type="term" value="F:arabinan endo-1,5-alpha-L-arabinosidase activity"/>
    <property type="evidence" value="ECO:0007669"/>
    <property type="project" value="InterPro"/>
</dbReference>
<evidence type="ECO:0000256" key="8">
    <source>
        <dbReference type="SAM" id="SignalP"/>
    </source>
</evidence>
<proteinExistence type="inferred from homology"/>
<feature type="active site" description="Proton acceptor" evidence="6">
    <location>
        <position position="37"/>
    </location>
</feature>
<dbReference type="EMBL" id="AGXG01000044">
    <property type="protein sequence ID" value="EIY33176.1"/>
    <property type="molecule type" value="Genomic_DNA"/>
</dbReference>
<dbReference type="GO" id="GO:0031222">
    <property type="term" value="P:arabinan catabolic process"/>
    <property type="evidence" value="ECO:0007669"/>
    <property type="project" value="UniProtKB-UniPathway"/>
</dbReference>
<dbReference type="OrthoDB" id="9801455at2"/>
<keyword evidence="3 5" id="KW-0378">Hydrolase</keyword>
<dbReference type="AlphaFoldDB" id="I9QTS4"/>
<name>I9QTS4_9BACE</name>
<evidence type="ECO:0000256" key="1">
    <source>
        <dbReference type="ARBA" id="ARBA00004834"/>
    </source>
</evidence>
<evidence type="ECO:0000256" key="3">
    <source>
        <dbReference type="ARBA" id="ARBA00022801"/>
    </source>
</evidence>
<dbReference type="PANTHER" id="PTHR43301">
    <property type="entry name" value="ARABINAN ENDO-1,5-ALPHA-L-ARABINOSIDASE"/>
    <property type="match status" value="1"/>
</dbReference>
<evidence type="ECO:0000256" key="5">
    <source>
        <dbReference type="PIRNR" id="PIRNR026534"/>
    </source>
</evidence>
<keyword evidence="10" id="KW-1185">Reference proteome</keyword>
<feature type="site" description="Important for substrate recognition" evidence="7">
    <location>
        <position position="268"/>
    </location>
</feature>
<dbReference type="Pfam" id="PF04616">
    <property type="entry name" value="Glyco_hydro_43"/>
    <property type="match status" value="1"/>
</dbReference>
<organism evidence="9 10">
    <name type="scientific">Bacteroides cellulosilyticus CL02T12C19</name>
    <dbReference type="NCBI Taxonomy" id="997874"/>
    <lineage>
        <taxon>Bacteria</taxon>
        <taxon>Pseudomonadati</taxon>
        <taxon>Bacteroidota</taxon>
        <taxon>Bacteroidia</taxon>
        <taxon>Bacteroidales</taxon>
        <taxon>Bacteroidaceae</taxon>
        <taxon>Bacteroides</taxon>
    </lineage>
</organism>
<dbReference type="InterPro" id="IPR023296">
    <property type="entry name" value="Glyco_hydro_beta-prop_sf"/>
</dbReference>
<evidence type="ECO:0000256" key="6">
    <source>
        <dbReference type="PIRSR" id="PIRSR026534-1"/>
    </source>
</evidence>
<evidence type="ECO:0000313" key="9">
    <source>
        <dbReference type="EMBL" id="EIY33176.1"/>
    </source>
</evidence>
<sequence length="325" mass="36449">MKRLFLVLAFPAISILLMAGGSDKNYKNPVVDYSLPDPSVIKGDDGYFYLYATEDIRNMPIHRSEDLISWEPVGTVFTKETRPTFEPKGGLWAPDINKIGEKYVLYYSMSRWGGEWTCGIGVATAEKPEGPFIDHGMMFRSSDIGVQNSIDPFYIEENGKKYLFWGSFRGIFGVELTSDGLAVAPRAVKKQIAGTAYEGTYIHKRNSYYYLFASTGTCCEGLQSTYQTVVGRSDNLWGPYVDKQGNSMLENNHEVLIHKNKKFVGTGHNAELITDKTGADWILYHGVSVANPHGRVLLLDKVLWKKNWPLVEGNSASTEARKPLF</sequence>
<dbReference type="PANTHER" id="PTHR43301:SF3">
    <property type="entry name" value="ARABINAN ENDO-1,5-ALPHA-L-ARABINOSIDASE A-RELATED"/>
    <property type="match status" value="1"/>
</dbReference>
<accession>I9QTS4</accession>
<gene>
    <name evidence="9" type="ORF">HMPREF1062_01905</name>
</gene>
<dbReference type="InterPro" id="IPR006710">
    <property type="entry name" value="Glyco_hydro_43"/>
</dbReference>
<dbReference type="Proteomes" id="UP000003741">
    <property type="component" value="Unassembled WGS sequence"/>
</dbReference>
<keyword evidence="8" id="KW-0732">Signal</keyword>
<evidence type="ECO:0008006" key="11">
    <source>
        <dbReference type="Google" id="ProtNLM"/>
    </source>
</evidence>
<dbReference type="SUPFAM" id="SSF75005">
    <property type="entry name" value="Arabinanase/levansucrase/invertase"/>
    <property type="match status" value="1"/>
</dbReference>
<evidence type="ECO:0000256" key="4">
    <source>
        <dbReference type="ARBA" id="ARBA00023295"/>
    </source>
</evidence>
<dbReference type="InterPro" id="IPR016840">
    <property type="entry name" value="Glyco_hydro_43_endo_a_Ara-ase"/>
</dbReference>
<dbReference type="InterPro" id="IPR050727">
    <property type="entry name" value="GH43_arabinanases"/>
</dbReference>
<feature type="chain" id="PRO_5003724524" description="Arabinan endo-1,5-alpha-L-arabinosidase" evidence="8">
    <location>
        <begin position="20"/>
        <end position="325"/>
    </location>
</feature>
<feature type="signal peptide" evidence="8">
    <location>
        <begin position="1"/>
        <end position="19"/>
    </location>
</feature>
<dbReference type="UniPathway" id="UPA00667"/>